<evidence type="ECO:0000259" key="4">
    <source>
        <dbReference type="Pfam" id="PF01494"/>
    </source>
</evidence>
<feature type="domain" description="FAD-binding" evidence="4">
    <location>
        <begin position="3"/>
        <end position="146"/>
    </location>
</feature>
<dbReference type="InterPro" id="IPR050493">
    <property type="entry name" value="FAD-dep_Monooxygenase_BioMet"/>
</dbReference>
<feature type="compositionally biased region" description="Polar residues" evidence="3">
    <location>
        <begin position="367"/>
        <end position="382"/>
    </location>
</feature>
<proteinExistence type="predicted"/>
<dbReference type="Gene3D" id="3.50.50.60">
    <property type="entry name" value="FAD/NAD(P)-binding domain"/>
    <property type="match status" value="1"/>
</dbReference>
<dbReference type="Pfam" id="PF01494">
    <property type="entry name" value="FAD_binding_3"/>
    <property type="match status" value="2"/>
</dbReference>
<keyword evidence="1" id="KW-0560">Oxidoreductase</keyword>
<name>A0ABY4YYM9_9MICO</name>
<dbReference type="InterPro" id="IPR002938">
    <property type="entry name" value="FAD-bd"/>
</dbReference>
<evidence type="ECO:0000256" key="1">
    <source>
        <dbReference type="ARBA" id="ARBA00023002"/>
    </source>
</evidence>
<dbReference type="SUPFAM" id="SSF51905">
    <property type="entry name" value="FAD/NAD(P)-binding domain"/>
    <property type="match status" value="1"/>
</dbReference>
<gene>
    <name evidence="5" type="ORF">NF556_07895</name>
</gene>
<dbReference type="PRINTS" id="PR00420">
    <property type="entry name" value="RNGMNOXGNASE"/>
</dbReference>
<dbReference type="PANTHER" id="PTHR13789:SF309">
    <property type="entry name" value="PUTATIVE (AFU_ORTHOLOGUE AFUA_6G14510)-RELATED"/>
    <property type="match status" value="1"/>
</dbReference>
<evidence type="ECO:0000256" key="2">
    <source>
        <dbReference type="ARBA" id="ARBA00023033"/>
    </source>
</evidence>
<evidence type="ECO:0000313" key="5">
    <source>
        <dbReference type="EMBL" id="USQ81555.1"/>
    </source>
</evidence>
<evidence type="ECO:0000256" key="3">
    <source>
        <dbReference type="SAM" id="MobiDB-lite"/>
    </source>
</evidence>
<feature type="region of interest" description="Disordered" evidence="3">
    <location>
        <begin position="362"/>
        <end position="382"/>
    </location>
</feature>
<dbReference type="GO" id="GO:0004497">
    <property type="term" value="F:monooxygenase activity"/>
    <property type="evidence" value="ECO:0007669"/>
    <property type="project" value="UniProtKB-KW"/>
</dbReference>
<dbReference type="EMBL" id="CP099489">
    <property type="protein sequence ID" value="USQ81555.1"/>
    <property type="molecule type" value="Genomic_DNA"/>
</dbReference>
<organism evidence="5 6">
    <name type="scientific">Ornithinimicrobium faecis</name>
    <dbReference type="NCBI Taxonomy" id="2934158"/>
    <lineage>
        <taxon>Bacteria</taxon>
        <taxon>Bacillati</taxon>
        <taxon>Actinomycetota</taxon>
        <taxon>Actinomycetes</taxon>
        <taxon>Micrococcales</taxon>
        <taxon>Ornithinimicrobiaceae</taxon>
        <taxon>Ornithinimicrobium</taxon>
    </lineage>
</organism>
<protein>
    <submittedName>
        <fullName evidence="5">FAD-dependent monooxygenase</fullName>
    </submittedName>
</protein>
<dbReference type="RefSeq" id="WP_252595077.1">
    <property type="nucleotide sequence ID" value="NZ_CP099489.1"/>
</dbReference>
<sequence>MHRVTIVGGGIAGLALAATLDPQRCEVTVVEARPDRPPAGTTLGMWPAAMGALETAGAADAVRHHGLPVDNLTVQDVDRRLIARTPAPEGVLVSRPDLLAALRSAVPGSVTQLTRTVTDPATLAHETRADLLVGADGVHSVVRRAVWPETGARRVGYLALRGISPEPVAGMTELWHESRICGLSATADGQTNWYVCGRLSEPWPTHEGLGRSAETFATWDDAQAHAVAVAAARRFGPEAGAVISATNPAGVLRQEIWVVPRLRSWRGDLSLRGLEVPSVLVGDAAHAMCPNLGRGACESLVDAAALGRELNAVPVGGSLDEALDSYQRRRRSAARRVQVASRVVLSLSTLRRGQGLRNAALRAVSRPSPTDDTSQPATPVSP</sequence>
<dbReference type="PANTHER" id="PTHR13789">
    <property type="entry name" value="MONOOXYGENASE"/>
    <property type="match status" value="1"/>
</dbReference>
<feature type="domain" description="FAD-binding" evidence="4">
    <location>
        <begin position="280"/>
        <end position="337"/>
    </location>
</feature>
<keyword evidence="2 5" id="KW-0503">Monooxygenase</keyword>
<evidence type="ECO:0000313" key="6">
    <source>
        <dbReference type="Proteomes" id="UP001056455"/>
    </source>
</evidence>
<reference evidence="5" key="1">
    <citation type="submission" date="2022-06" db="EMBL/GenBank/DDBJ databases">
        <title>Ornithinimicrobium HY1793.</title>
        <authorList>
            <person name="Huang Y."/>
        </authorList>
    </citation>
    <scope>NUCLEOTIDE SEQUENCE</scope>
    <source>
        <strain evidence="5">HY1793</strain>
    </source>
</reference>
<accession>A0ABY4YYM9</accession>
<dbReference type="InterPro" id="IPR036188">
    <property type="entry name" value="FAD/NAD-bd_sf"/>
</dbReference>
<keyword evidence="6" id="KW-1185">Reference proteome</keyword>
<dbReference type="Proteomes" id="UP001056455">
    <property type="component" value="Chromosome"/>
</dbReference>